<evidence type="ECO:0000256" key="1">
    <source>
        <dbReference type="ARBA" id="ARBA00023015"/>
    </source>
</evidence>
<organism evidence="8 9">
    <name type="scientific">Antrihabitans spumae</name>
    <dbReference type="NCBI Taxonomy" id="3373370"/>
    <lineage>
        <taxon>Bacteria</taxon>
        <taxon>Bacillati</taxon>
        <taxon>Actinomycetota</taxon>
        <taxon>Actinomycetes</taxon>
        <taxon>Mycobacteriales</taxon>
        <taxon>Nocardiaceae</taxon>
        <taxon>Antrihabitans</taxon>
    </lineage>
</organism>
<dbReference type="PANTHER" id="PTHR43133">
    <property type="entry name" value="RNA POLYMERASE ECF-TYPE SIGMA FACTO"/>
    <property type="match status" value="1"/>
</dbReference>
<dbReference type="Proteomes" id="UP001609219">
    <property type="component" value="Unassembled WGS sequence"/>
</dbReference>
<proteinExistence type="predicted"/>
<keyword evidence="3" id="KW-0238">DNA-binding</keyword>
<dbReference type="PANTHER" id="PTHR43133:SF8">
    <property type="entry name" value="RNA POLYMERASE SIGMA FACTOR HI_1459-RELATED"/>
    <property type="match status" value="1"/>
</dbReference>
<dbReference type="SUPFAM" id="SSF88946">
    <property type="entry name" value="Sigma2 domain of RNA polymerase sigma factors"/>
    <property type="match status" value="1"/>
</dbReference>
<dbReference type="InterPro" id="IPR007627">
    <property type="entry name" value="RNA_pol_sigma70_r2"/>
</dbReference>
<feature type="region of interest" description="Disordered" evidence="5">
    <location>
        <begin position="111"/>
        <end position="134"/>
    </location>
</feature>
<evidence type="ECO:0000313" key="8">
    <source>
        <dbReference type="EMBL" id="MFH5243124.1"/>
    </source>
</evidence>
<accession>A0ABW7KKW7</accession>
<comment type="caution">
    <text evidence="8">The sequence shown here is derived from an EMBL/GenBank/DDBJ whole genome shotgun (WGS) entry which is preliminary data.</text>
</comment>
<evidence type="ECO:0000313" key="10">
    <source>
        <dbReference type="Proteomes" id="UP001609219"/>
    </source>
</evidence>
<feature type="region of interest" description="Disordered" evidence="5">
    <location>
        <begin position="1"/>
        <end position="29"/>
    </location>
</feature>
<keyword evidence="1" id="KW-0805">Transcription regulation</keyword>
<dbReference type="InterPro" id="IPR039425">
    <property type="entry name" value="RNA_pol_sigma-70-like"/>
</dbReference>
<evidence type="ECO:0000313" key="7">
    <source>
        <dbReference type="EMBL" id="MFH5228129.1"/>
    </source>
</evidence>
<reference evidence="9 10" key="1">
    <citation type="submission" date="2024-10" db="EMBL/GenBank/DDBJ databases">
        <authorList>
            <person name="Riesco R."/>
        </authorList>
    </citation>
    <scope>NUCLEOTIDE SEQUENCE [LARGE SCALE GENOMIC DNA]</scope>
    <source>
        <strain evidence="8 9">NCIMB 15448</strain>
        <strain evidence="7 10">NCIMB 15450</strain>
    </source>
</reference>
<keyword evidence="10" id="KW-1185">Reference proteome</keyword>
<name>A0ABW7KKW7_9NOCA</name>
<sequence length="146" mass="17121">MDGRARRSGPIHGSSREQPNPNPSPDLDSAAYDERFARDLIDQGTTLRRFAAAMTRSPADTDDLVQDVLERAWRNRRTFRSESALTTWLYRITINLPAMWPHARRLSAQNHRARATSMYRSATSSTPRRWRRRSAIDPRCERRWRR</sequence>
<dbReference type="RefSeq" id="WP_395124828.1">
    <property type="nucleotide sequence ID" value="NZ_JBIMSN010000025.1"/>
</dbReference>
<dbReference type="EMBL" id="JBIMSP010000021">
    <property type="protein sequence ID" value="MFH5243124.1"/>
    <property type="molecule type" value="Genomic_DNA"/>
</dbReference>
<dbReference type="InterPro" id="IPR013325">
    <property type="entry name" value="RNA_pol_sigma_r2"/>
</dbReference>
<evidence type="ECO:0000313" key="9">
    <source>
        <dbReference type="Proteomes" id="UP001609176"/>
    </source>
</evidence>
<gene>
    <name evidence="8" type="ORF">ACHIPV_14750</name>
    <name evidence="7" type="ORF">ACHIRB_05950</name>
</gene>
<protein>
    <submittedName>
        <fullName evidence="8">RNA polymerase sigma factor</fullName>
    </submittedName>
</protein>
<feature type="domain" description="RNA polymerase sigma-70 region 2" evidence="6">
    <location>
        <begin position="46"/>
        <end position="96"/>
    </location>
</feature>
<evidence type="ECO:0000256" key="3">
    <source>
        <dbReference type="ARBA" id="ARBA00023125"/>
    </source>
</evidence>
<evidence type="ECO:0000256" key="5">
    <source>
        <dbReference type="SAM" id="MobiDB-lite"/>
    </source>
</evidence>
<evidence type="ECO:0000256" key="2">
    <source>
        <dbReference type="ARBA" id="ARBA00023082"/>
    </source>
</evidence>
<dbReference type="Pfam" id="PF04542">
    <property type="entry name" value="Sigma70_r2"/>
    <property type="match status" value="1"/>
</dbReference>
<keyword evidence="2" id="KW-0731">Sigma factor</keyword>
<dbReference type="Proteomes" id="UP001609176">
    <property type="component" value="Unassembled WGS sequence"/>
</dbReference>
<evidence type="ECO:0000256" key="4">
    <source>
        <dbReference type="ARBA" id="ARBA00023163"/>
    </source>
</evidence>
<keyword evidence="4" id="KW-0804">Transcription</keyword>
<dbReference type="EMBL" id="JBIMSN010000025">
    <property type="protein sequence ID" value="MFH5228129.1"/>
    <property type="molecule type" value="Genomic_DNA"/>
</dbReference>
<evidence type="ECO:0000259" key="6">
    <source>
        <dbReference type="Pfam" id="PF04542"/>
    </source>
</evidence>
<dbReference type="Gene3D" id="1.10.1740.10">
    <property type="match status" value="1"/>
</dbReference>